<dbReference type="GO" id="GO:0005789">
    <property type="term" value="C:endoplasmic reticulum membrane"/>
    <property type="evidence" value="ECO:0007669"/>
    <property type="project" value="UniProtKB-SubCell"/>
</dbReference>
<dbReference type="PANTHER" id="PTHR11073:SF1">
    <property type="entry name" value="CALNEXIN 14D-RELATED"/>
    <property type="match status" value="1"/>
</dbReference>
<dbReference type="AlphaFoldDB" id="H8X7K6"/>
<dbReference type="SUPFAM" id="SSF63887">
    <property type="entry name" value="P-domain of calnexin/calreticulin"/>
    <property type="match status" value="1"/>
</dbReference>
<evidence type="ECO:0000256" key="11">
    <source>
        <dbReference type="ARBA" id="ARBA00023186"/>
    </source>
</evidence>
<gene>
    <name evidence="16" type="ORF">CORT_0E02020</name>
</gene>
<keyword evidence="6 14" id="KW-0256">Endoplasmic reticulum</keyword>
<feature type="signal peptide" evidence="14">
    <location>
        <begin position="1"/>
        <end position="17"/>
    </location>
</feature>
<feature type="disulfide bond" evidence="13">
    <location>
        <begin position="126"/>
        <end position="158"/>
    </location>
</feature>
<organism evidence="16 17">
    <name type="scientific">Candida orthopsilosis (strain 90-125)</name>
    <name type="common">Yeast</name>
    <dbReference type="NCBI Taxonomy" id="1136231"/>
    <lineage>
        <taxon>Eukaryota</taxon>
        <taxon>Fungi</taxon>
        <taxon>Dikarya</taxon>
        <taxon>Ascomycota</taxon>
        <taxon>Saccharomycotina</taxon>
        <taxon>Pichiomycetes</taxon>
        <taxon>Debaryomycetaceae</taxon>
        <taxon>Candida/Lodderomyces clade</taxon>
        <taxon>Candida</taxon>
    </lineage>
</organism>
<keyword evidence="17" id="KW-1185">Reference proteome</keyword>
<evidence type="ECO:0000256" key="8">
    <source>
        <dbReference type="ARBA" id="ARBA00022989"/>
    </source>
</evidence>
<name>H8X7K6_CANO9</name>
<dbReference type="PROSITE" id="PS00803">
    <property type="entry name" value="CALRETICULIN_1"/>
    <property type="match status" value="1"/>
</dbReference>
<keyword evidence="11 14" id="KW-0143">Chaperone</keyword>
<evidence type="ECO:0000256" key="2">
    <source>
        <dbReference type="ARBA" id="ARBA00010983"/>
    </source>
</evidence>
<feature type="region of interest" description="Disordered" evidence="15">
    <location>
        <begin position="232"/>
        <end position="251"/>
    </location>
</feature>
<feature type="transmembrane region" description="Helical" evidence="14">
    <location>
        <begin position="494"/>
        <end position="519"/>
    </location>
</feature>
<accession>H8X7K6</accession>
<dbReference type="OrthoDB" id="1938156at2759"/>
<keyword evidence="5" id="KW-0677">Repeat</keyword>
<dbReference type="GO" id="GO:0005509">
    <property type="term" value="F:calcium ion binding"/>
    <property type="evidence" value="ECO:0007669"/>
    <property type="project" value="InterPro"/>
</dbReference>
<evidence type="ECO:0000256" key="5">
    <source>
        <dbReference type="ARBA" id="ARBA00022737"/>
    </source>
</evidence>
<evidence type="ECO:0008006" key="18">
    <source>
        <dbReference type="Google" id="ProtNLM"/>
    </source>
</evidence>
<dbReference type="SUPFAM" id="SSF49899">
    <property type="entry name" value="Concanavalin A-like lectins/glucanases"/>
    <property type="match status" value="2"/>
</dbReference>
<evidence type="ECO:0000256" key="1">
    <source>
        <dbReference type="ARBA" id="ARBA00004389"/>
    </source>
</evidence>
<keyword evidence="10 13" id="KW-1015">Disulfide bond</keyword>
<keyword evidence="9 14" id="KW-0472">Membrane</keyword>
<dbReference type="InterPro" id="IPR018124">
    <property type="entry name" value="Calret/calnex_CS"/>
</dbReference>
<feature type="compositionally biased region" description="Basic and acidic residues" evidence="15">
    <location>
        <begin position="237"/>
        <end position="251"/>
    </location>
</feature>
<dbReference type="GeneID" id="14541352"/>
<dbReference type="Gene3D" id="2.10.250.10">
    <property type="entry name" value="Calreticulin/calnexin, P domain"/>
    <property type="match status" value="1"/>
</dbReference>
<dbReference type="InterPro" id="IPR009033">
    <property type="entry name" value="Calreticulin/calnexin_P_dom_sf"/>
</dbReference>
<evidence type="ECO:0000256" key="9">
    <source>
        <dbReference type="ARBA" id="ARBA00023136"/>
    </source>
</evidence>
<dbReference type="PANTHER" id="PTHR11073">
    <property type="entry name" value="CALRETICULIN AND CALNEXIN"/>
    <property type="match status" value="1"/>
</dbReference>
<proteinExistence type="inferred from homology"/>
<dbReference type="EMBL" id="HE681723">
    <property type="protein sequence ID" value="CCG23790.1"/>
    <property type="molecule type" value="Genomic_DNA"/>
</dbReference>
<dbReference type="InterPro" id="IPR013320">
    <property type="entry name" value="ConA-like_dom_sf"/>
</dbReference>
<dbReference type="FunFam" id="2.60.120.200:FF:000048">
    <property type="entry name" value="Calnexin homolog"/>
    <property type="match status" value="1"/>
</dbReference>
<dbReference type="GO" id="GO:0051082">
    <property type="term" value="F:unfolded protein binding"/>
    <property type="evidence" value="ECO:0007669"/>
    <property type="project" value="InterPro"/>
</dbReference>
<evidence type="ECO:0000256" key="15">
    <source>
        <dbReference type="SAM" id="MobiDB-lite"/>
    </source>
</evidence>
<evidence type="ECO:0000256" key="12">
    <source>
        <dbReference type="ARBA" id="ARBA00046288"/>
    </source>
</evidence>
<keyword evidence="4 14" id="KW-0732">Signal</keyword>
<dbReference type="Pfam" id="PF00262">
    <property type="entry name" value="Calreticulin"/>
    <property type="match status" value="1"/>
</dbReference>
<evidence type="ECO:0000256" key="4">
    <source>
        <dbReference type="ARBA" id="ARBA00022729"/>
    </source>
</evidence>
<dbReference type="RefSeq" id="XP_003869923.1">
    <property type="nucleotide sequence ID" value="XM_003869874.1"/>
</dbReference>
<dbReference type="GO" id="GO:0036503">
    <property type="term" value="P:ERAD pathway"/>
    <property type="evidence" value="ECO:0007669"/>
    <property type="project" value="TreeGrafter"/>
</dbReference>
<keyword evidence="8 14" id="KW-1133">Transmembrane helix</keyword>
<evidence type="ECO:0000256" key="7">
    <source>
        <dbReference type="ARBA" id="ARBA00022837"/>
    </source>
</evidence>
<evidence type="ECO:0000313" key="17">
    <source>
        <dbReference type="Proteomes" id="UP000005018"/>
    </source>
</evidence>
<sequence length="563" mass="64538">MKHVSAILGLLVYSVSALEYHPFDKSQLSEESIFEQFDYPSLADSPWKVSWAKKYDEGRDEIVQYKGEWAIEQPRIYPGFENDFGLVMKSRASHYSIAYKLPHPINNINKDLVVQYEVKLQNGLDCGGAYIKLFDESNNYQFLNSETPYQVMFGPDKCGSDNKIYFILRKKLPNGEVEEKQLRFPPLARTNDLSNLYTLIIRKNNDFEIRINGKVVESGNLITDKDLFSPTMNPPKIIEDPNDKKPSDWDDRKYIPDPTVEPPEDYEKLHAHPVIPDPNVVKPDEWDESAPRYIPDPEAVKPLDASDDWQPPMVVNPKCETGCGTWTPPMIGNAEYIGPWFAPEIENPNFQGIWEPRKVENPDYYELENPYQMDKPVGGLGFELWNMDGEVLFDNIYVGNSIAEGELIGNETFTVKQKMEHEYKIQNPQKAPNEPVAPPPNFDQILADGSISNLRQFGMFIKLLTRKEYLDFSDFIFEFLLDPIATAMRYPIRAVIYVFLLLFVVSVIGGVASVLIFIVNNWGTVTQVEEERQRSDDGDDIVVANANAIRGKEIDEDQTLRHR</sequence>
<evidence type="ECO:0000256" key="13">
    <source>
        <dbReference type="PIRSR" id="PIRSR601580-3"/>
    </source>
</evidence>
<dbReference type="PRINTS" id="PR00626">
    <property type="entry name" value="CALRETICULIN"/>
</dbReference>
<dbReference type="GO" id="GO:0006457">
    <property type="term" value="P:protein folding"/>
    <property type="evidence" value="ECO:0007669"/>
    <property type="project" value="InterPro"/>
</dbReference>
<feature type="chain" id="PRO_5005134667" description="Calnexin" evidence="14">
    <location>
        <begin position="18"/>
        <end position="563"/>
    </location>
</feature>
<dbReference type="InterPro" id="IPR001580">
    <property type="entry name" value="Calret/calnex"/>
</dbReference>
<evidence type="ECO:0000256" key="10">
    <source>
        <dbReference type="ARBA" id="ARBA00023157"/>
    </source>
</evidence>
<reference evidence="16 17" key="1">
    <citation type="journal article" date="2012" name="PLoS ONE">
        <title>Sequence and analysis of the genome of the pathogenic yeast Candida orthopsilosis.</title>
        <authorList>
            <person name="Riccombeni A."/>
            <person name="Vidanes G."/>
            <person name="Proux-Wera E."/>
            <person name="Wolfe K.H."/>
            <person name="Butler G."/>
        </authorList>
    </citation>
    <scope>NUCLEOTIDE SEQUENCE [LARGE SCALE GENOMIC DNA]</scope>
    <source>
        <strain evidence="16 17">Co 90-125</strain>
    </source>
</reference>
<dbReference type="Proteomes" id="UP000005018">
    <property type="component" value="Chromosome 5"/>
</dbReference>
<protein>
    <recommendedName>
        <fullName evidence="18">Calnexin</fullName>
    </recommendedName>
</protein>
<keyword evidence="7" id="KW-0106">Calcium</keyword>
<evidence type="ECO:0000313" key="16">
    <source>
        <dbReference type="EMBL" id="CCG23790.1"/>
    </source>
</evidence>
<dbReference type="KEGG" id="cot:CORT_0E02020"/>
<keyword evidence="3 14" id="KW-0812">Transmembrane</keyword>
<dbReference type="HOGENOM" id="CLU_018224_1_2_1"/>
<evidence type="ECO:0000256" key="14">
    <source>
        <dbReference type="RuleBase" id="RU362126"/>
    </source>
</evidence>
<evidence type="ECO:0000256" key="3">
    <source>
        <dbReference type="ARBA" id="ARBA00022692"/>
    </source>
</evidence>
<comment type="similarity">
    <text evidence="2 14">Belongs to the calreticulin family.</text>
</comment>
<dbReference type="PROSITE" id="PS00804">
    <property type="entry name" value="CALRETICULIN_2"/>
    <property type="match status" value="1"/>
</dbReference>
<comment type="subcellular location">
    <subcellularLocation>
        <location evidence="12">Endomembrane system</location>
        <topology evidence="12">Single-pass type I membrane protein</topology>
    </subcellularLocation>
    <subcellularLocation>
        <location evidence="1">Endoplasmic reticulum membrane</location>
        <topology evidence="1">Single-pass membrane protein</topology>
    </subcellularLocation>
</comment>
<dbReference type="Gene3D" id="2.60.120.200">
    <property type="match status" value="1"/>
</dbReference>
<evidence type="ECO:0000256" key="6">
    <source>
        <dbReference type="ARBA" id="ARBA00022824"/>
    </source>
</evidence>
<dbReference type="eggNOG" id="KOG0675">
    <property type="taxonomic scope" value="Eukaryota"/>
</dbReference>